<reference evidence="3 4" key="1">
    <citation type="submission" date="2023-06" db="EMBL/GenBank/DDBJ databases">
        <authorList>
            <person name="Yushchuk O."/>
            <person name="Binda E."/>
            <person name="Ruckert-Reed C."/>
            <person name="Fedorenko V."/>
            <person name="Kalinowski J."/>
            <person name="Marinelli F."/>
        </authorList>
    </citation>
    <scope>NUCLEOTIDE SEQUENCE [LARGE SCALE GENOMIC DNA]</scope>
    <source>
        <strain evidence="3 4">NRRL 3884</strain>
    </source>
</reference>
<dbReference type="SUPFAM" id="SSF55166">
    <property type="entry name" value="Hedgehog/DD-peptidase"/>
    <property type="match status" value="1"/>
</dbReference>
<name>A0ABY8WKQ3_9ACTN</name>
<dbReference type="RefSeq" id="WP_284919848.1">
    <property type="nucleotide sequence ID" value="NZ_CP126980.1"/>
</dbReference>
<feature type="domain" description="LysM" evidence="2">
    <location>
        <begin position="45"/>
        <end position="89"/>
    </location>
</feature>
<evidence type="ECO:0000256" key="1">
    <source>
        <dbReference type="SAM" id="SignalP"/>
    </source>
</evidence>
<feature type="signal peptide" evidence="1">
    <location>
        <begin position="1"/>
        <end position="20"/>
    </location>
</feature>
<dbReference type="Gene3D" id="3.10.350.10">
    <property type="entry name" value="LysM domain"/>
    <property type="match status" value="1"/>
</dbReference>
<dbReference type="EMBL" id="CP126980">
    <property type="protein sequence ID" value="WIM98466.1"/>
    <property type="molecule type" value="Genomic_DNA"/>
</dbReference>
<dbReference type="InterPro" id="IPR018392">
    <property type="entry name" value="LysM"/>
</dbReference>
<protein>
    <submittedName>
        <fullName evidence="3">M15 family metallopeptidase</fullName>
    </submittedName>
</protein>
<evidence type="ECO:0000313" key="4">
    <source>
        <dbReference type="Proteomes" id="UP001240150"/>
    </source>
</evidence>
<sequence length="276" mass="30184">MLTRLLAAALLLTPAVPARAATPLPPAHIVLAPAVAGRTASPLPPGHIVRPGDTLATIAGHYHLRVADLRRWNGLSPGQEPHPDAAILLSGTGREWPAWASRVEPVTATEANGDPLKKCPVPATDLRRVWVKYLDFDGVVRDGNLIVHHSIVPATQRAFGLLYAWHFPIVGMAPALSFPDRTVLTSGYECRNVAGTTKWSQHAYGLAIDVNPRQNPMIRGTYLDPPHSEPWIPRLPYRTGMIHDNGAELAFTTNGFAWGGRWHSLKDYMHFSPTNL</sequence>
<evidence type="ECO:0000259" key="2">
    <source>
        <dbReference type="PROSITE" id="PS51782"/>
    </source>
</evidence>
<dbReference type="Pfam" id="PF13539">
    <property type="entry name" value="Peptidase_M15_4"/>
    <property type="match status" value="1"/>
</dbReference>
<dbReference type="InterPro" id="IPR036779">
    <property type="entry name" value="LysM_dom_sf"/>
</dbReference>
<dbReference type="SMART" id="SM00257">
    <property type="entry name" value="LysM"/>
    <property type="match status" value="1"/>
</dbReference>
<keyword evidence="1" id="KW-0732">Signal</keyword>
<dbReference type="Proteomes" id="UP001240150">
    <property type="component" value="Chromosome"/>
</dbReference>
<dbReference type="InterPro" id="IPR039561">
    <property type="entry name" value="Peptidase_M15C"/>
</dbReference>
<gene>
    <name evidence="3" type="ORF">ACTOB_002067</name>
</gene>
<proteinExistence type="predicted"/>
<dbReference type="PROSITE" id="PS51782">
    <property type="entry name" value="LYSM"/>
    <property type="match status" value="1"/>
</dbReference>
<accession>A0ABY8WKQ3</accession>
<dbReference type="InterPro" id="IPR009045">
    <property type="entry name" value="Zn_M74/Hedgehog-like"/>
</dbReference>
<dbReference type="CDD" id="cd00118">
    <property type="entry name" value="LysM"/>
    <property type="match status" value="1"/>
</dbReference>
<dbReference type="Pfam" id="PF01476">
    <property type="entry name" value="LysM"/>
    <property type="match status" value="1"/>
</dbReference>
<feature type="chain" id="PRO_5047391767" evidence="1">
    <location>
        <begin position="21"/>
        <end position="276"/>
    </location>
</feature>
<keyword evidence="4" id="KW-1185">Reference proteome</keyword>
<dbReference type="SUPFAM" id="SSF54106">
    <property type="entry name" value="LysM domain"/>
    <property type="match status" value="1"/>
</dbReference>
<evidence type="ECO:0000313" key="3">
    <source>
        <dbReference type="EMBL" id="WIM98466.1"/>
    </source>
</evidence>
<dbReference type="Gene3D" id="3.30.1380.10">
    <property type="match status" value="1"/>
</dbReference>
<organism evidence="3 4">
    <name type="scientific">Actinoplanes oblitus</name>
    <dbReference type="NCBI Taxonomy" id="3040509"/>
    <lineage>
        <taxon>Bacteria</taxon>
        <taxon>Bacillati</taxon>
        <taxon>Actinomycetota</taxon>
        <taxon>Actinomycetes</taxon>
        <taxon>Micromonosporales</taxon>
        <taxon>Micromonosporaceae</taxon>
        <taxon>Actinoplanes</taxon>
    </lineage>
</organism>